<dbReference type="InterPro" id="IPR005467">
    <property type="entry name" value="His_kinase_dom"/>
</dbReference>
<evidence type="ECO:0000259" key="9">
    <source>
        <dbReference type="PROSITE" id="PS50112"/>
    </source>
</evidence>
<dbReference type="EC" id="2.7.13.3" evidence="2"/>
<feature type="domain" description="Histidine kinase" evidence="8">
    <location>
        <begin position="312"/>
        <end position="529"/>
    </location>
</feature>
<keyword evidence="6" id="KW-0472">Membrane</keyword>
<dbReference type="SMART" id="SM00388">
    <property type="entry name" value="HisKA"/>
    <property type="match status" value="1"/>
</dbReference>
<dbReference type="GO" id="GO:0016301">
    <property type="term" value="F:kinase activity"/>
    <property type="evidence" value="ECO:0007669"/>
    <property type="project" value="UniProtKB-KW"/>
</dbReference>
<evidence type="ECO:0000313" key="11">
    <source>
        <dbReference type="Proteomes" id="UP000622017"/>
    </source>
</evidence>
<dbReference type="PROSITE" id="PS50109">
    <property type="entry name" value="HIS_KIN"/>
    <property type="match status" value="1"/>
</dbReference>
<evidence type="ECO:0000256" key="3">
    <source>
        <dbReference type="ARBA" id="ARBA00022553"/>
    </source>
</evidence>
<gene>
    <name evidence="10" type="ORF">H8B15_10450</name>
</gene>
<dbReference type="CDD" id="cd00130">
    <property type="entry name" value="PAS"/>
    <property type="match status" value="1"/>
</dbReference>
<dbReference type="NCBIfam" id="TIGR00229">
    <property type="entry name" value="sensory_box"/>
    <property type="match status" value="1"/>
</dbReference>
<dbReference type="SMART" id="SM00387">
    <property type="entry name" value="HATPase_c"/>
    <property type="match status" value="1"/>
</dbReference>
<comment type="catalytic activity">
    <reaction evidence="1">
        <text>ATP + protein L-histidine = ADP + protein N-phospho-L-histidine.</text>
        <dbReference type="EC" id="2.7.13.3"/>
    </reaction>
</comment>
<evidence type="ECO:0000256" key="1">
    <source>
        <dbReference type="ARBA" id="ARBA00000085"/>
    </source>
</evidence>
<dbReference type="PROSITE" id="PS50112">
    <property type="entry name" value="PAS"/>
    <property type="match status" value="1"/>
</dbReference>
<keyword evidence="7" id="KW-0175">Coiled coil</keyword>
<dbReference type="InterPro" id="IPR003661">
    <property type="entry name" value="HisK_dim/P_dom"/>
</dbReference>
<dbReference type="Gene3D" id="3.30.450.20">
    <property type="entry name" value="PAS domain"/>
    <property type="match status" value="2"/>
</dbReference>
<dbReference type="RefSeq" id="WP_187319627.1">
    <property type="nucleotide sequence ID" value="NZ_JACSCY010000006.1"/>
</dbReference>
<feature type="coiled-coil region" evidence="7">
    <location>
        <begin position="264"/>
        <end position="295"/>
    </location>
</feature>
<dbReference type="Pfam" id="PF08448">
    <property type="entry name" value="PAS_4"/>
    <property type="match status" value="2"/>
</dbReference>
<dbReference type="SUPFAM" id="SSF55874">
    <property type="entry name" value="ATPase domain of HSP90 chaperone/DNA topoisomerase II/histidine kinase"/>
    <property type="match status" value="1"/>
</dbReference>
<dbReference type="EMBL" id="JACSCY010000006">
    <property type="protein sequence ID" value="MBC6611346.1"/>
    <property type="molecule type" value="Genomic_DNA"/>
</dbReference>
<evidence type="ECO:0000313" key="10">
    <source>
        <dbReference type="EMBL" id="MBC6611346.1"/>
    </source>
</evidence>
<reference evidence="10 11" key="1">
    <citation type="submission" date="2020-08" db="EMBL/GenBank/DDBJ databases">
        <title>Hymenobacter sp.</title>
        <authorList>
            <person name="Kim M.K."/>
        </authorList>
    </citation>
    <scope>NUCLEOTIDE SEQUENCE [LARGE SCALE GENOMIC DNA]</scope>
    <source>
        <strain evidence="10 11">BT507</strain>
    </source>
</reference>
<organism evidence="10 11">
    <name type="scientific">Hymenobacter citatus</name>
    <dbReference type="NCBI Taxonomy" id="2763506"/>
    <lineage>
        <taxon>Bacteria</taxon>
        <taxon>Pseudomonadati</taxon>
        <taxon>Bacteroidota</taxon>
        <taxon>Cytophagia</taxon>
        <taxon>Cytophagales</taxon>
        <taxon>Hymenobacteraceae</taxon>
        <taxon>Hymenobacter</taxon>
    </lineage>
</organism>
<evidence type="ECO:0000256" key="6">
    <source>
        <dbReference type="ARBA" id="ARBA00023136"/>
    </source>
</evidence>
<keyword evidence="11" id="KW-1185">Reference proteome</keyword>
<sequence>MSLAADMTLIFQALPGAYLVLSPALLIEAVSDAYLAATLTTRAQLLGQYLFEAFPDNPAAPEAQAVVRLRASLQEVLATRQPHQMARQHYDVPDPHQPGHFVERYWQPVNTPVLGPDGAVRYVIHHVVDVTEQVRAEWVRAVQERLIETVFEQAPTAIWVTRGPSHIVELVNPRMARFLGRAPSELLGRPYFEVMTELVGLGLPALLQQAWEQGKPLVLEEFAAKLPYHGPDEVTHCTFVLQPLRDEAGQITRLACVVTDVSEQVHARHQVQRLNQELAALNEVLTTTNEELRESNTHLTRTNADLDTFIYTASHDLKSPITNIEGLLLALGDVLPIEVRQGELVAHLLTLLDDTVHRFRNTITQLTDLVRLQQSQQGLVEQLDLAAVLESVIHDLAPEIQAAGATVQVAIPAGLRVGFVPANLRSIVYNLLSNAVKYRAPDRATQVWVRAAPHPNTVTLSVQDNGLGLDEVQQGRLFQVFQRLHTHVEGTGVGLYMIKRLIENGGATIAVSSTPGVGTTFTATFCTQHLGVVRGKP</sequence>
<dbReference type="InterPro" id="IPR050351">
    <property type="entry name" value="BphY/WalK/GraS-like"/>
</dbReference>
<protein>
    <recommendedName>
        <fullName evidence="2">histidine kinase</fullName>
        <ecNumber evidence="2">2.7.13.3</ecNumber>
    </recommendedName>
</protein>
<evidence type="ECO:0000259" key="8">
    <source>
        <dbReference type="PROSITE" id="PS50109"/>
    </source>
</evidence>
<dbReference type="InterPro" id="IPR004358">
    <property type="entry name" value="Sig_transdc_His_kin-like_C"/>
</dbReference>
<dbReference type="Pfam" id="PF02518">
    <property type="entry name" value="HATPase_c"/>
    <property type="match status" value="1"/>
</dbReference>
<keyword evidence="4" id="KW-0808">Transferase</keyword>
<dbReference type="PANTHER" id="PTHR42878">
    <property type="entry name" value="TWO-COMPONENT HISTIDINE KINASE"/>
    <property type="match status" value="1"/>
</dbReference>
<dbReference type="SUPFAM" id="SSF47384">
    <property type="entry name" value="Homodimeric domain of signal transducing histidine kinase"/>
    <property type="match status" value="1"/>
</dbReference>
<dbReference type="PANTHER" id="PTHR42878:SF15">
    <property type="entry name" value="BACTERIOPHYTOCHROME"/>
    <property type="match status" value="1"/>
</dbReference>
<dbReference type="InterPro" id="IPR000014">
    <property type="entry name" value="PAS"/>
</dbReference>
<dbReference type="Gene3D" id="3.30.565.10">
    <property type="entry name" value="Histidine kinase-like ATPase, C-terminal domain"/>
    <property type="match status" value="1"/>
</dbReference>
<evidence type="ECO:0000256" key="4">
    <source>
        <dbReference type="ARBA" id="ARBA00022679"/>
    </source>
</evidence>
<dbReference type="SUPFAM" id="SSF55785">
    <property type="entry name" value="PYP-like sensor domain (PAS domain)"/>
    <property type="match status" value="2"/>
</dbReference>
<comment type="caution">
    <text evidence="10">The sequence shown here is derived from an EMBL/GenBank/DDBJ whole genome shotgun (WGS) entry which is preliminary data.</text>
</comment>
<evidence type="ECO:0000256" key="7">
    <source>
        <dbReference type="SAM" id="Coils"/>
    </source>
</evidence>
<dbReference type="CDD" id="cd00082">
    <property type="entry name" value="HisKA"/>
    <property type="match status" value="1"/>
</dbReference>
<accession>A0ABR7MJV3</accession>
<dbReference type="InterPro" id="IPR035965">
    <property type="entry name" value="PAS-like_dom_sf"/>
</dbReference>
<proteinExistence type="predicted"/>
<evidence type="ECO:0000256" key="5">
    <source>
        <dbReference type="ARBA" id="ARBA00022777"/>
    </source>
</evidence>
<keyword evidence="5 10" id="KW-0418">Kinase</keyword>
<dbReference type="SMART" id="SM00091">
    <property type="entry name" value="PAS"/>
    <property type="match status" value="2"/>
</dbReference>
<evidence type="ECO:0000256" key="2">
    <source>
        <dbReference type="ARBA" id="ARBA00012438"/>
    </source>
</evidence>
<dbReference type="InterPro" id="IPR036890">
    <property type="entry name" value="HATPase_C_sf"/>
</dbReference>
<dbReference type="Gene3D" id="1.10.287.130">
    <property type="match status" value="1"/>
</dbReference>
<dbReference type="PRINTS" id="PR00344">
    <property type="entry name" value="BCTRLSENSOR"/>
</dbReference>
<dbReference type="InterPro" id="IPR036097">
    <property type="entry name" value="HisK_dim/P_sf"/>
</dbReference>
<dbReference type="InterPro" id="IPR013656">
    <property type="entry name" value="PAS_4"/>
</dbReference>
<dbReference type="InterPro" id="IPR003594">
    <property type="entry name" value="HATPase_dom"/>
</dbReference>
<feature type="domain" description="PAS" evidence="9">
    <location>
        <begin position="143"/>
        <end position="199"/>
    </location>
</feature>
<keyword evidence="3" id="KW-0597">Phosphoprotein</keyword>
<name>A0ABR7MJV3_9BACT</name>
<dbReference type="Proteomes" id="UP000622017">
    <property type="component" value="Unassembled WGS sequence"/>
</dbReference>